<gene>
    <name evidence="2" type="ORF">JNE38_21065</name>
</gene>
<dbReference type="Pfam" id="PF11706">
    <property type="entry name" value="zf-CGNR"/>
    <property type="match status" value="1"/>
</dbReference>
<reference evidence="2 3" key="1">
    <citation type="submission" date="2021-01" db="EMBL/GenBank/DDBJ databases">
        <title>Identification of strong promoters based on the transcriptome of Brevibacillus choshinensis.</title>
        <authorList>
            <person name="Yao D."/>
            <person name="Zhang K."/>
            <person name="Wu J."/>
        </authorList>
    </citation>
    <scope>NUCLEOTIDE SEQUENCE [LARGE SCALE GENOMIC DNA]</scope>
    <source>
        <strain evidence="2 3">HPD31-SP3</strain>
    </source>
</reference>
<evidence type="ECO:0000313" key="2">
    <source>
        <dbReference type="EMBL" id="QRG66047.1"/>
    </source>
</evidence>
<dbReference type="InterPro" id="IPR010852">
    <property type="entry name" value="ABATE"/>
</dbReference>
<dbReference type="InterPro" id="IPR021005">
    <property type="entry name" value="Znf_CGNR"/>
</dbReference>
<organism evidence="2 3">
    <name type="scientific">Brevibacillus choshinensis</name>
    <dbReference type="NCBI Taxonomy" id="54911"/>
    <lineage>
        <taxon>Bacteria</taxon>
        <taxon>Bacillati</taxon>
        <taxon>Bacillota</taxon>
        <taxon>Bacilli</taxon>
        <taxon>Bacillales</taxon>
        <taxon>Paenibacillaceae</taxon>
        <taxon>Brevibacillus</taxon>
    </lineage>
</organism>
<dbReference type="InterPro" id="IPR023286">
    <property type="entry name" value="ABATE_dom_sf"/>
</dbReference>
<name>A0ABX7FIT4_BRECH</name>
<dbReference type="EMBL" id="CP069127">
    <property type="protein sequence ID" value="QRG66047.1"/>
    <property type="molecule type" value="Genomic_DNA"/>
</dbReference>
<accession>A0ABX7FIT4</accession>
<evidence type="ECO:0000313" key="3">
    <source>
        <dbReference type="Proteomes" id="UP000596248"/>
    </source>
</evidence>
<dbReference type="SUPFAM" id="SSF160904">
    <property type="entry name" value="Jann2411-like"/>
    <property type="match status" value="1"/>
</dbReference>
<proteinExistence type="predicted"/>
<dbReference type="Gene3D" id="1.10.3300.10">
    <property type="entry name" value="Jann2411-like domain"/>
    <property type="match status" value="1"/>
</dbReference>
<evidence type="ECO:0000259" key="1">
    <source>
        <dbReference type="Pfam" id="PF11706"/>
    </source>
</evidence>
<dbReference type="Proteomes" id="UP000596248">
    <property type="component" value="Chromosome"/>
</dbReference>
<dbReference type="PANTHER" id="PTHR35525">
    <property type="entry name" value="BLL6575 PROTEIN"/>
    <property type="match status" value="1"/>
</dbReference>
<dbReference type="PANTHER" id="PTHR35525:SF3">
    <property type="entry name" value="BLL6575 PROTEIN"/>
    <property type="match status" value="1"/>
</dbReference>
<protein>
    <submittedName>
        <fullName evidence="2">CGNR zinc finger domain-containing protein</fullName>
    </submittedName>
</protein>
<keyword evidence="3" id="KW-1185">Reference proteome</keyword>
<sequence>MTLNHTRNTLGGAIWINLVNTINKRRIDMLDDPEKVMLWLQENHLLRDSDRSELENAERYHHIISVLRSLRDVCFAVLSEIERDGISSIVIRHMQALTEQMNVRLTLLSSEGRLELVNEGVRTDDHISYHVLASMVHTLQTVSKERIRTCEHEDCILHFIDTSKSGKRRWCSMETCGNRHKAAEFYARKKQKE</sequence>
<feature type="domain" description="Zinc finger CGNR" evidence="1">
    <location>
        <begin position="146"/>
        <end position="189"/>
    </location>
</feature>